<evidence type="ECO:0000256" key="5">
    <source>
        <dbReference type="ARBA" id="ARBA00022989"/>
    </source>
</evidence>
<keyword evidence="6 9" id="KW-0472">Membrane</keyword>
<reference evidence="10" key="1">
    <citation type="submission" date="2022-02" db="EMBL/GenBank/DDBJ databases">
        <authorList>
            <person name="King R."/>
        </authorList>
    </citation>
    <scope>NUCLEOTIDE SEQUENCE</scope>
</reference>
<dbReference type="EMBL" id="OU899035">
    <property type="protein sequence ID" value="CAH1724470.1"/>
    <property type="molecule type" value="Genomic_DNA"/>
</dbReference>
<keyword evidence="5 9" id="KW-1133">Transmembrane helix</keyword>
<dbReference type="GO" id="GO:0005549">
    <property type="term" value="F:odorant binding"/>
    <property type="evidence" value="ECO:0007669"/>
    <property type="project" value="InterPro"/>
</dbReference>
<organism evidence="10 11">
    <name type="scientific">Aphis gossypii</name>
    <name type="common">Cotton aphid</name>
    <dbReference type="NCBI Taxonomy" id="80765"/>
    <lineage>
        <taxon>Eukaryota</taxon>
        <taxon>Metazoa</taxon>
        <taxon>Ecdysozoa</taxon>
        <taxon>Arthropoda</taxon>
        <taxon>Hexapoda</taxon>
        <taxon>Insecta</taxon>
        <taxon>Pterygota</taxon>
        <taxon>Neoptera</taxon>
        <taxon>Paraneoptera</taxon>
        <taxon>Hemiptera</taxon>
        <taxon>Sternorrhyncha</taxon>
        <taxon>Aphidomorpha</taxon>
        <taxon>Aphidoidea</taxon>
        <taxon>Aphididae</taxon>
        <taxon>Aphidini</taxon>
        <taxon>Aphis</taxon>
        <taxon>Aphis</taxon>
    </lineage>
</organism>
<name>A0A9P0J0P6_APHGO</name>
<gene>
    <name evidence="10" type="ORF">APHIGO_LOCUS5757</name>
</gene>
<evidence type="ECO:0000256" key="9">
    <source>
        <dbReference type="SAM" id="Phobius"/>
    </source>
</evidence>
<evidence type="ECO:0000256" key="6">
    <source>
        <dbReference type="ARBA" id="ARBA00023136"/>
    </source>
</evidence>
<dbReference type="Pfam" id="PF02949">
    <property type="entry name" value="7tm_6"/>
    <property type="match status" value="1"/>
</dbReference>
<evidence type="ECO:0000256" key="1">
    <source>
        <dbReference type="ARBA" id="ARBA00004141"/>
    </source>
</evidence>
<proteinExistence type="predicted"/>
<evidence type="ECO:0000256" key="4">
    <source>
        <dbReference type="ARBA" id="ARBA00022725"/>
    </source>
</evidence>
<keyword evidence="3 9" id="KW-0812">Transmembrane</keyword>
<evidence type="ECO:0000256" key="3">
    <source>
        <dbReference type="ARBA" id="ARBA00022692"/>
    </source>
</evidence>
<keyword evidence="11" id="KW-1185">Reference proteome</keyword>
<dbReference type="Proteomes" id="UP001154329">
    <property type="component" value="Chromosome 2"/>
</dbReference>
<dbReference type="AlphaFoldDB" id="A0A9P0J0P6"/>
<keyword evidence="2" id="KW-0716">Sensory transduction</keyword>
<sequence>MDNFISSDLTTVKMLCLIPSFFFQIFLVCYLFGNSHNQKDSVIFSLHSSNWTEMDMKCKKLISLTMQMNNANYKKLRFTRTKIVNLEMFFKVSTNKVIILQKV</sequence>
<reference evidence="10" key="2">
    <citation type="submission" date="2022-10" db="EMBL/GenBank/DDBJ databases">
        <authorList>
            <consortium name="ENA_rothamsted_submissions"/>
            <consortium name="culmorum"/>
            <person name="King R."/>
        </authorList>
    </citation>
    <scope>NUCLEOTIDE SEQUENCE</scope>
</reference>
<keyword evidence="7" id="KW-0675">Receptor</keyword>
<dbReference type="InterPro" id="IPR004117">
    <property type="entry name" value="7tm6_olfct_rcpt"/>
</dbReference>
<evidence type="ECO:0000256" key="8">
    <source>
        <dbReference type="ARBA" id="ARBA00023224"/>
    </source>
</evidence>
<protein>
    <submittedName>
        <fullName evidence="10">Uncharacterized protein</fullName>
    </submittedName>
</protein>
<dbReference type="GO" id="GO:0004984">
    <property type="term" value="F:olfactory receptor activity"/>
    <property type="evidence" value="ECO:0007669"/>
    <property type="project" value="InterPro"/>
</dbReference>
<evidence type="ECO:0000313" key="10">
    <source>
        <dbReference type="EMBL" id="CAH1724470.1"/>
    </source>
</evidence>
<evidence type="ECO:0000256" key="7">
    <source>
        <dbReference type="ARBA" id="ARBA00023170"/>
    </source>
</evidence>
<evidence type="ECO:0000313" key="11">
    <source>
        <dbReference type="Proteomes" id="UP001154329"/>
    </source>
</evidence>
<keyword evidence="4" id="KW-0552">Olfaction</keyword>
<dbReference type="GO" id="GO:0007165">
    <property type="term" value="P:signal transduction"/>
    <property type="evidence" value="ECO:0007669"/>
    <property type="project" value="UniProtKB-KW"/>
</dbReference>
<dbReference type="GO" id="GO:0016020">
    <property type="term" value="C:membrane"/>
    <property type="evidence" value="ECO:0007669"/>
    <property type="project" value="UniProtKB-SubCell"/>
</dbReference>
<accession>A0A9P0J0P6</accession>
<comment type="subcellular location">
    <subcellularLocation>
        <location evidence="1">Membrane</location>
        <topology evidence="1">Multi-pass membrane protein</topology>
    </subcellularLocation>
</comment>
<feature type="transmembrane region" description="Helical" evidence="9">
    <location>
        <begin position="12"/>
        <end position="33"/>
    </location>
</feature>
<evidence type="ECO:0000256" key="2">
    <source>
        <dbReference type="ARBA" id="ARBA00022606"/>
    </source>
</evidence>
<keyword evidence="8" id="KW-0807">Transducer</keyword>